<dbReference type="Proteomes" id="UP001314170">
    <property type="component" value="Unassembled WGS sequence"/>
</dbReference>
<reference evidence="9 10" key="1">
    <citation type="submission" date="2024-01" db="EMBL/GenBank/DDBJ databases">
        <authorList>
            <person name="Waweru B."/>
        </authorList>
    </citation>
    <scope>NUCLEOTIDE SEQUENCE [LARGE SCALE GENOMIC DNA]</scope>
</reference>
<dbReference type="Gene3D" id="3.90.660.10">
    <property type="match status" value="1"/>
</dbReference>
<dbReference type="Pfam" id="PF01593">
    <property type="entry name" value="Amino_oxidase"/>
    <property type="match status" value="1"/>
</dbReference>
<dbReference type="InterPro" id="IPR001613">
    <property type="entry name" value="Flavin_amine_oxidase"/>
</dbReference>
<dbReference type="GO" id="GO:0046592">
    <property type="term" value="F:polyamine oxidase activity"/>
    <property type="evidence" value="ECO:0007669"/>
    <property type="project" value="UniProtKB-ARBA"/>
</dbReference>
<dbReference type="SUPFAM" id="SSF54373">
    <property type="entry name" value="FAD-linked reductases, C-terminal domain"/>
    <property type="match status" value="1"/>
</dbReference>
<organism evidence="9 10">
    <name type="scientific">Dovyalis caffra</name>
    <dbReference type="NCBI Taxonomy" id="77055"/>
    <lineage>
        <taxon>Eukaryota</taxon>
        <taxon>Viridiplantae</taxon>
        <taxon>Streptophyta</taxon>
        <taxon>Embryophyta</taxon>
        <taxon>Tracheophyta</taxon>
        <taxon>Spermatophyta</taxon>
        <taxon>Magnoliopsida</taxon>
        <taxon>eudicotyledons</taxon>
        <taxon>Gunneridae</taxon>
        <taxon>Pentapetalae</taxon>
        <taxon>rosids</taxon>
        <taxon>fabids</taxon>
        <taxon>Malpighiales</taxon>
        <taxon>Salicaceae</taxon>
        <taxon>Flacourtieae</taxon>
        <taxon>Dovyalis</taxon>
    </lineage>
</organism>
<dbReference type="PANTHER" id="PTHR10742">
    <property type="entry name" value="FLAVIN MONOAMINE OXIDASE"/>
    <property type="match status" value="1"/>
</dbReference>
<comment type="caution">
    <text evidence="9">The sequence shown here is derived from an EMBL/GenBank/DDBJ whole genome shotgun (WGS) entry which is preliminary data.</text>
</comment>
<evidence type="ECO:0000256" key="7">
    <source>
        <dbReference type="PIRSR" id="PIRSR601613-1"/>
    </source>
</evidence>
<dbReference type="FunFam" id="3.90.660.10:FF:000012">
    <property type="entry name" value="Polyamine oxidase 1"/>
    <property type="match status" value="1"/>
</dbReference>
<dbReference type="InterPro" id="IPR036188">
    <property type="entry name" value="FAD/NAD-bd_sf"/>
</dbReference>
<feature type="binding site" evidence="7">
    <location>
        <begin position="100"/>
        <end position="101"/>
    </location>
    <ligand>
        <name>FAD</name>
        <dbReference type="ChEBI" id="CHEBI:57692"/>
    </ligand>
</feature>
<sequence>MLLAKHGAFYHAYGPECDTIDSHRGRTKREDDYKIGERRTQSWSWGADFDHRIKVESSVVGAMASASSSPRVIIIGAGMSGILAAKTLHDSGIQDILILEANSKIGGRIHRAQFGGHTVELGANWVIGGGPRSNRLYEIANKLKLKTYLSDFGNISANIYKQEGGLYPKRIVSAALEVAEARDQFCSNFSTRLSSPGHNHDDVSILVSQRLFKQVPTTPLEMVIDYFYNDYEDAEPPRVTSLLNTIPRYEFLDFGDQTYFLADSRGFESIVLYIAKQFLSHKHEAIRDQRLKLNKVVREINYSKTGVRVKTEDGYMYQAKYVIVSVSVGVLQSDLIVFKPHLPDLLNVKQQWKTLAIYDFDMAVYTKIFLKFPSKFWPSGPGTQFFLYAHEKRGYYPIWQHLETEMPGSNILFVTVTDEEAKRIEQQPDIKIQEEIMDVLKKMFGNNIPQPEDILIPRWWSNRFFKGSFSNWPIGYSQRRHMQLKEPVGPIYFSGEHTYSRYLGYADAAYFAGGNSDVMDCQIRASGDYPLSEFGILTYCLFCTNEYYIEFHPLKQCEVNDEFQ</sequence>
<evidence type="ECO:0000259" key="8">
    <source>
        <dbReference type="Pfam" id="PF01593"/>
    </source>
</evidence>
<evidence type="ECO:0000313" key="10">
    <source>
        <dbReference type="Proteomes" id="UP001314170"/>
    </source>
</evidence>
<name>A0AAV1R7M7_9ROSI</name>
<evidence type="ECO:0000256" key="1">
    <source>
        <dbReference type="ARBA" id="ARBA00001974"/>
    </source>
</evidence>
<comment type="cofactor">
    <cofactor evidence="1">
        <name>FAD</name>
        <dbReference type="ChEBI" id="CHEBI:57692"/>
    </cofactor>
</comment>
<keyword evidence="6" id="KW-0560">Oxidoreductase</keyword>
<accession>A0AAV1R7M7</accession>
<dbReference type="EMBL" id="CAWUPB010000905">
    <property type="protein sequence ID" value="CAK7328940.1"/>
    <property type="molecule type" value="Genomic_DNA"/>
</dbReference>
<dbReference type="Gene3D" id="3.50.50.60">
    <property type="entry name" value="FAD/NAD(P)-binding domain"/>
    <property type="match status" value="1"/>
</dbReference>
<dbReference type="SUPFAM" id="SSF51905">
    <property type="entry name" value="FAD/NAD(P)-binding domain"/>
    <property type="match status" value="1"/>
</dbReference>
<dbReference type="AlphaFoldDB" id="A0AAV1R7M7"/>
<evidence type="ECO:0000256" key="3">
    <source>
        <dbReference type="ARBA" id="ARBA00005995"/>
    </source>
</evidence>
<protein>
    <recommendedName>
        <fullName evidence="8">Amine oxidase domain-containing protein</fullName>
    </recommendedName>
</protein>
<gene>
    <name evidence="9" type="ORF">DCAF_LOCUS6685</name>
</gene>
<evidence type="ECO:0000256" key="2">
    <source>
        <dbReference type="ARBA" id="ARBA00004723"/>
    </source>
</evidence>
<dbReference type="InterPro" id="IPR050281">
    <property type="entry name" value="Flavin_monoamine_oxidase"/>
</dbReference>
<comment type="pathway">
    <text evidence="2">Amine and polyamine degradation; spermine degradation.</text>
</comment>
<keyword evidence="5" id="KW-0274">FAD</keyword>
<feature type="domain" description="Amine oxidase" evidence="8">
    <location>
        <begin position="79"/>
        <end position="513"/>
    </location>
</feature>
<evidence type="ECO:0000256" key="5">
    <source>
        <dbReference type="ARBA" id="ARBA00022827"/>
    </source>
</evidence>
<dbReference type="PRINTS" id="PR00757">
    <property type="entry name" value="AMINEOXDASEF"/>
</dbReference>
<dbReference type="InterPro" id="IPR002937">
    <property type="entry name" value="Amino_oxidase"/>
</dbReference>
<keyword evidence="10" id="KW-1185">Reference proteome</keyword>
<evidence type="ECO:0000313" key="9">
    <source>
        <dbReference type="EMBL" id="CAK7328940.1"/>
    </source>
</evidence>
<dbReference type="GO" id="GO:0050660">
    <property type="term" value="F:flavin adenine dinucleotide binding"/>
    <property type="evidence" value="ECO:0007669"/>
    <property type="project" value="UniProtKB-ARBA"/>
</dbReference>
<dbReference type="GO" id="GO:0006598">
    <property type="term" value="P:polyamine catabolic process"/>
    <property type="evidence" value="ECO:0007669"/>
    <property type="project" value="UniProtKB-ARBA"/>
</dbReference>
<evidence type="ECO:0000256" key="4">
    <source>
        <dbReference type="ARBA" id="ARBA00022630"/>
    </source>
</evidence>
<evidence type="ECO:0000256" key="6">
    <source>
        <dbReference type="ARBA" id="ARBA00023002"/>
    </source>
</evidence>
<keyword evidence="4" id="KW-0285">Flavoprotein</keyword>
<feature type="binding site" evidence="7">
    <location>
        <position position="297"/>
    </location>
    <ligand>
        <name>FAD</name>
        <dbReference type="ChEBI" id="CHEBI:57692"/>
    </ligand>
</feature>
<feature type="binding site" evidence="7">
    <location>
        <position position="80"/>
    </location>
    <ligand>
        <name>FAD</name>
        <dbReference type="ChEBI" id="CHEBI:57692"/>
    </ligand>
</feature>
<proteinExistence type="inferred from homology"/>
<dbReference type="PANTHER" id="PTHR10742:SF313">
    <property type="entry name" value="AMINE OXIDASE"/>
    <property type="match status" value="1"/>
</dbReference>
<comment type="similarity">
    <text evidence="3">Belongs to the flavin monoamine oxidase family.</text>
</comment>